<keyword evidence="4" id="KW-1185">Reference proteome</keyword>
<gene>
    <name evidence="3" type="ORF">KIW84_022919</name>
</gene>
<dbReference type="SUPFAM" id="SSF52540">
    <property type="entry name" value="P-loop containing nucleoside triphosphate hydrolases"/>
    <property type="match status" value="1"/>
</dbReference>
<dbReference type="Gene3D" id="3.40.50.300">
    <property type="entry name" value="P-loop containing nucleotide triphosphate hydrolases"/>
    <property type="match status" value="1"/>
</dbReference>
<dbReference type="InterPro" id="IPR053262">
    <property type="entry name" value="ArsA_ATPase-like"/>
</dbReference>
<dbReference type="PANTHER" id="PTHR43868:SF1">
    <property type="entry name" value="P-LOOP CONTAINING NUCLEOSIDE TRIPHOSPHATE HYDROLASES SUPERFAMILY PROTEIN"/>
    <property type="match status" value="1"/>
</dbReference>
<dbReference type="EMBL" id="JAMSHJ010000002">
    <property type="protein sequence ID" value="KAI5436596.1"/>
    <property type="molecule type" value="Genomic_DNA"/>
</dbReference>
<keyword evidence="1" id="KW-0732">Signal</keyword>
<dbReference type="InterPro" id="IPR027417">
    <property type="entry name" value="P-loop_NTPase"/>
</dbReference>
<dbReference type="InterPro" id="IPR025723">
    <property type="entry name" value="ArsA/GET3_ATPase-like"/>
</dbReference>
<dbReference type="Pfam" id="PF02374">
    <property type="entry name" value="ArsA_ATPase"/>
    <property type="match status" value="1"/>
</dbReference>
<organism evidence="3 4">
    <name type="scientific">Pisum sativum</name>
    <name type="common">Garden pea</name>
    <name type="synonym">Lathyrus oleraceus</name>
    <dbReference type="NCBI Taxonomy" id="3888"/>
    <lineage>
        <taxon>Eukaryota</taxon>
        <taxon>Viridiplantae</taxon>
        <taxon>Streptophyta</taxon>
        <taxon>Embryophyta</taxon>
        <taxon>Tracheophyta</taxon>
        <taxon>Spermatophyta</taxon>
        <taxon>Magnoliopsida</taxon>
        <taxon>eudicotyledons</taxon>
        <taxon>Gunneridae</taxon>
        <taxon>Pentapetalae</taxon>
        <taxon>rosids</taxon>
        <taxon>fabids</taxon>
        <taxon>Fabales</taxon>
        <taxon>Fabaceae</taxon>
        <taxon>Papilionoideae</taxon>
        <taxon>50 kb inversion clade</taxon>
        <taxon>NPAAA clade</taxon>
        <taxon>Hologalegina</taxon>
        <taxon>IRL clade</taxon>
        <taxon>Fabeae</taxon>
        <taxon>Lathyrus</taxon>
    </lineage>
</organism>
<comment type="caution">
    <text evidence="3">The sequence shown here is derived from an EMBL/GenBank/DDBJ whole genome shotgun (WGS) entry which is preliminary data.</text>
</comment>
<evidence type="ECO:0000313" key="3">
    <source>
        <dbReference type="EMBL" id="KAI5436596.1"/>
    </source>
</evidence>
<evidence type="ECO:0000259" key="2">
    <source>
        <dbReference type="Pfam" id="PF02374"/>
    </source>
</evidence>
<proteinExistence type="predicted"/>
<evidence type="ECO:0000313" key="4">
    <source>
        <dbReference type="Proteomes" id="UP001058974"/>
    </source>
</evidence>
<dbReference type="Gramene" id="Psat02G0291900-T3">
    <property type="protein sequence ID" value="KAI5436596.1"/>
    <property type="gene ID" value="KIW84_022919"/>
</dbReference>
<name>A0A9D5BB93_PEA</name>
<reference evidence="3 4" key="1">
    <citation type="journal article" date="2022" name="Nat. Genet.">
        <title>Improved pea reference genome and pan-genome highlight genomic features and evolutionary characteristics.</title>
        <authorList>
            <person name="Yang T."/>
            <person name="Liu R."/>
            <person name="Luo Y."/>
            <person name="Hu S."/>
            <person name="Wang D."/>
            <person name="Wang C."/>
            <person name="Pandey M.K."/>
            <person name="Ge S."/>
            <person name="Xu Q."/>
            <person name="Li N."/>
            <person name="Li G."/>
            <person name="Huang Y."/>
            <person name="Saxena R.K."/>
            <person name="Ji Y."/>
            <person name="Li M."/>
            <person name="Yan X."/>
            <person name="He Y."/>
            <person name="Liu Y."/>
            <person name="Wang X."/>
            <person name="Xiang C."/>
            <person name="Varshney R.K."/>
            <person name="Ding H."/>
            <person name="Gao S."/>
            <person name="Zong X."/>
        </authorList>
    </citation>
    <scope>NUCLEOTIDE SEQUENCE [LARGE SCALE GENOMIC DNA]</scope>
    <source>
        <strain evidence="3 4">cv. Zhongwan 6</strain>
    </source>
</reference>
<protein>
    <recommendedName>
        <fullName evidence="2">ArsA/GET3 Anion-transporting ATPase-like domain-containing protein</fullName>
    </recommendedName>
</protein>
<feature type="domain" description="ArsA/GET3 Anion-transporting ATPase-like" evidence="2">
    <location>
        <begin position="51"/>
        <end position="206"/>
    </location>
</feature>
<evidence type="ECO:0000256" key="1">
    <source>
        <dbReference type="SAM" id="SignalP"/>
    </source>
</evidence>
<accession>A0A9D5BB93</accession>
<dbReference type="Proteomes" id="UP001058974">
    <property type="component" value="Chromosome 2"/>
</dbReference>
<feature type="chain" id="PRO_5038941931" description="ArsA/GET3 Anion-transporting ATPase-like domain-containing protein" evidence="1">
    <location>
        <begin position="19"/>
        <end position="234"/>
    </location>
</feature>
<dbReference type="PANTHER" id="PTHR43868">
    <property type="entry name" value="OS02G0711200 PROTEIN"/>
    <property type="match status" value="1"/>
</dbReference>
<dbReference type="AlphaFoldDB" id="A0A9D5BB93"/>
<dbReference type="CDD" id="cd02035">
    <property type="entry name" value="ArsA"/>
    <property type="match status" value="1"/>
</dbReference>
<feature type="signal peptide" evidence="1">
    <location>
        <begin position="1"/>
        <end position="18"/>
    </location>
</feature>
<sequence length="234" mass="24946">MGSISTLAFPLLVGAGVGVPFSRSSSLRTQHSTSMSVAASSSSSQDVAATQLLTFLGKGGSGKTTAAIFAAQHYAMAGFKTCLVIHSQDVTADYLLNCKIGTSHVLCTNNLSAVRLETTKMLLEPLKLLKQADAQLNMTQGTLGGIVGEELGIMPGMDSIFLVLALERLVGFLGMAPSNTQHDKFDIIIYDSVSSEETLRIMGGCSKARFSIAHFLSQTHAHPQFFFLFHSLIL</sequence>